<sequence>MSRHQNATALKLAAVLLLAAAAAPASEARVISRINHRYLFDISAACKATTNPKLCESVSAQASSARALADAVIIAAAAKAKEAQALSAKLMNAPGTDKMLKQSLDICRENFESAADSLQEASGNLKVPSQHADLMDNLSAAVSFVETCNDAFVEQPGLVSPVAHMYENMRKWTSDCLDLASELK</sequence>
<feature type="signal peptide" evidence="2">
    <location>
        <begin position="1"/>
        <end position="28"/>
    </location>
</feature>
<feature type="chain" id="PRO_5042996186" description="Pectinesterase inhibitor domain-containing protein" evidence="2">
    <location>
        <begin position="29"/>
        <end position="184"/>
    </location>
</feature>
<feature type="domain" description="Pectinesterase inhibitor" evidence="3">
    <location>
        <begin position="37"/>
        <end position="179"/>
    </location>
</feature>
<evidence type="ECO:0000256" key="1">
    <source>
        <dbReference type="ARBA" id="ARBA00022729"/>
    </source>
</evidence>
<accession>A0AAQ3JYN0</accession>
<evidence type="ECO:0000259" key="3">
    <source>
        <dbReference type="SMART" id="SM00856"/>
    </source>
</evidence>
<dbReference type="Pfam" id="PF04043">
    <property type="entry name" value="PMEI"/>
    <property type="match status" value="1"/>
</dbReference>
<dbReference type="InterPro" id="IPR006501">
    <property type="entry name" value="Pectinesterase_inhib_dom"/>
</dbReference>
<gene>
    <name evidence="4" type="ORF">Cni_G07385</name>
</gene>
<dbReference type="Proteomes" id="UP001327560">
    <property type="component" value="Chromosome 2"/>
</dbReference>
<dbReference type="AlphaFoldDB" id="A0AAQ3JYN0"/>
<dbReference type="SMART" id="SM00856">
    <property type="entry name" value="PMEI"/>
    <property type="match status" value="1"/>
</dbReference>
<dbReference type="InterPro" id="IPR051955">
    <property type="entry name" value="PME_Inhibitor"/>
</dbReference>
<name>A0AAQ3JYN0_9LILI</name>
<dbReference type="GO" id="GO:0004857">
    <property type="term" value="F:enzyme inhibitor activity"/>
    <property type="evidence" value="ECO:0007669"/>
    <property type="project" value="InterPro"/>
</dbReference>
<dbReference type="NCBIfam" id="TIGR01614">
    <property type="entry name" value="PME_inhib"/>
    <property type="match status" value="1"/>
</dbReference>
<dbReference type="CDD" id="cd15800">
    <property type="entry name" value="PMEI-like_2"/>
    <property type="match status" value="1"/>
</dbReference>
<evidence type="ECO:0000313" key="4">
    <source>
        <dbReference type="EMBL" id="WOK98673.1"/>
    </source>
</evidence>
<evidence type="ECO:0000256" key="2">
    <source>
        <dbReference type="SAM" id="SignalP"/>
    </source>
</evidence>
<dbReference type="InterPro" id="IPR035513">
    <property type="entry name" value="Invertase/methylesterase_inhib"/>
</dbReference>
<keyword evidence="5" id="KW-1185">Reference proteome</keyword>
<dbReference type="EMBL" id="CP136891">
    <property type="protein sequence ID" value="WOK98673.1"/>
    <property type="molecule type" value="Genomic_DNA"/>
</dbReference>
<dbReference type="PANTHER" id="PTHR31080:SF274">
    <property type="entry name" value="PECTINESTERASE_PECTINESTERASE INHIBITOR 26"/>
    <property type="match status" value="1"/>
</dbReference>
<dbReference type="PANTHER" id="PTHR31080">
    <property type="entry name" value="PECTINESTERASE INHIBITOR-LIKE"/>
    <property type="match status" value="1"/>
</dbReference>
<protein>
    <recommendedName>
        <fullName evidence="3">Pectinesterase inhibitor domain-containing protein</fullName>
    </recommendedName>
</protein>
<reference evidence="4 5" key="1">
    <citation type="submission" date="2023-10" db="EMBL/GenBank/DDBJ databases">
        <title>Chromosome-scale genome assembly provides insights into flower coloration mechanisms of Canna indica.</title>
        <authorList>
            <person name="Li C."/>
        </authorList>
    </citation>
    <scope>NUCLEOTIDE SEQUENCE [LARGE SCALE GENOMIC DNA]</scope>
    <source>
        <tissue evidence="4">Flower</tissue>
    </source>
</reference>
<evidence type="ECO:0000313" key="5">
    <source>
        <dbReference type="Proteomes" id="UP001327560"/>
    </source>
</evidence>
<proteinExistence type="predicted"/>
<keyword evidence="1 2" id="KW-0732">Signal</keyword>
<organism evidence="4 5">
    <name type="scientific">Canna indica</name>
    <name type="common">Indian-shot</name>
    <dbReference type="NCBI Taxonomy" id="4628"/>
    <lineage>
        <taxon>Eukaryota</taxon>
        <taxon>Viridiplantae</taxon>
        <taxon>Streptophyta</taxon>
        <taxon>Embryophyta</taxon>
        <taxon>Tracheophyta</taxon>
        <taxon>Spermatophyta</taxon>
        <taxon>Magnoliopsida</taxon>
        <taxon>Liliopsida</taxon>
        <taxon>Zingiberales</taxon>
        <taxon>Cannaceae</taxon>
        <taxon>Canna</taxon>
    </lineage>
</organism>
<dbReference type="SUPFAM" id="SSF101148">
    <property type="entry name" value="Plant invertase/pectin methylesterase inhibitor"/>
    <property type="match status" value="1"/>
</dbReference>
<dbReference type="Gene3D" id="1.20.140.40">
    <property type="entry name" value="Invertase/pectin methylesterase inhibitor family protein"/>
    <property type="match status" value="1"/>
</dbReference>